<evidence type="ECO:0000313" key="3">
    <source>
        <dbReference type="EMBL" id="CAH3154985.1"/>
    </source>
</evidence>
<feature type="transmembrane region" description="Helical" evidence="2">
    <location>
        <begin position="42"/>
        <end position="64"/>
    </location>
</feature>
<sequence length="207" mass="22894">MAITAKIILLRIVSVMQCLIAWFLVVLGIVERVRVRWAYTGVGMPIWIGIWVGITSAFGLFITFKRVQKMSDGSVIPEHLVMTFMGFSLTCCVMSATHLFAHSFELGLAVTKLFRSPREDNSGSYGFVAIDFTDRHSEEHGLVSSIFGLMVVELLIATWSVMICLISDHHKSREDEPCETPLMLTPTSQEPGGKSVASRFGYSAANA</sequence>
<keyword evidence="2" id="KW-0472">Membrane</keyword>
<dbReference type="Proteomes" id="UP001159405">
    <property type="component" value="Unassembled WGS sequence"/>
</dbReference>
<feature type="transmembrane region" description="Helical" evidence="2">
    <location>
        <begin position="7"/>
        <end position="30"/>
    </location>
</feature>
<proteinExistence type="predicted"/>
<keyword evidence="4" id="KW-1185">Reference proteome</keyword>
<feature type="region of interest" description="Disordered" evidence="1">
    <location>
        <begin position="173"/>
        <end position="207"/>
    </location>
</feature>
<feature type="transmembrane region" description="Helical" evidence="2">
    <location>
        <begin position="76"/>
        <end position="101"/>
    </location>
</feature>
<feature type="transmembrane region" description="Helical" evidence="2">
    <location>
        <begin position="142"/>
        <end position="166"/>
    </location>
</feature>
<protein>
    <submittedName>
        <fullName evidence="3">Uncharacterized protein</fullName>
    </submittedName>
</protein>
<organism evidence="3 4">
    <name type="scientific">Porites lobata</name>
    <dbReference type="NCBI Taxonomy" id="104759"/>
    <lineage>
        <taxon>Eukaryota</taxon>
        <taxon>Metazoa</taxon>
        <taxon>Cnidaria</taxon>
        <taxon>Anthozoa</taxon>
        <taxon>Hexacorallia</taxon>
        <taxon>Scleractinia</taxon>
        <taxon>Fungiina</taxon>
        <taxon>Poritidae</taxon>
        <taxon>Porites</taxon>
    </lineage>
</organism>
<evidence type="ECO:0000256" key="1">
    <source>
        <dbReference type="SAM" id="MobiDB-lite"/>
    </source>
</evidence>
<name>A0ABN8Q0Z3_9CNID</name>
<comment type="caution">
    <text evidence="3">The sequence shown here is derived from an EMBL/GenBank/DDBJ whole genome shotgun (WGS) entry which is preliminary data.</text>
</comment>
<reference evidence="3 4" key="1">
    <citation type="submission" date="2022-05" db="EMBL/GenBank/DDBJ databases">
        <authorList>
            <consortium name="Genoscope - CEA"/>
            <person name="William W."/>
        </authorList>
    </citation>
    <scope>NUCLEOTIDE SEQUENCE [LARGE SCALE GENOMIC DNA]</scope>
</reference>
<keyword evidence="2" id="KW-1133">Transmembrane helix</keyword>
<gene>
    <name evidence="3" type="ORF">PLOB_00001128</name>
</gene>
<evidence type="ECO:0000313" key="4">
    <source>
        <dbReference type="Proteomes" id="UP001159405"/>
    </source>
</evidence>
<dbReference type="EMBL" id="CALNXK010000100">
    <property type="protein sequence ID" value="CAH3154985.1"/>
    <property type="molecule type" value="Genomic_DNA"/>
</dbReference>
<evidence type="ECO:0000256" key="2">
    <source>
        <dbReference type="SAM" id="Phobius"/>
    </source>
</evidence>
<keyword evidence="2" id="KW-0812">Transmembrane</keyword>
<accession>A0ABN8Q0Z3</accession>